<name>A0A285GCW7_9EURY</name>
<dbReference type="Proteomes" id="UP000295404">
    <property type="component" value="Unassembled WGS sequence"/>
</dbReference>
<accession>A0A285GCW7</accession>
<reference evidence="3" key="1">
    <citation type="submission" date="2017-09" db="EMBL/GenBank/DDBJ databases">
        <authorList>
            <person name="Varghese N."/>
            <person name="Submissions S."/>
        </authorList>
    </citation>
    <scope>NUCLEOTIDE SEQUENCE [LARGE SCALE GENOMIC DNA]</scope>
    <source>
        <strain evidence="3">WG-1MB</strain>
    </source>
</reference>
<dbReference type="EMBL" id="OBDR01000013">
    <property type="protein sequence ID" value="SNY21305.1"/>
    <property type="molecule type" value="Genomic_DNA"/>
</dbReference>
<dbReference type="AlphaFoldDB" id="A0A285GCW7"/>
<evidence type="ECO:0000313" key="1">
    <source>
        <dbReference type="EMBL" id="SNY21305.1"/>
    </source>
</evidence>
<protein>
    <submittedName>
        <fullName evidence="1">Uncharacterized protein</fullName>
    </submittedName>
</protein>
<reference evidence="2 4" key="3">
    <citation type="submission" date="2019-03" db="EMBL/GenBank/DDBJ databases">
        <title>Subsurface microbial communities from deep shales in Ohio and West Virginia, USA.</title>
        <authorList>
            <person name="Wrighton K."/>
        </authorList>
    </citation>
    <scope>NUCLEOTIDE SEQUENCE [LARGE SCALE GENOMIC DNA]</scope>
    <source>
        <strain evidence="2 4">WG1_MB</strain>
    </source>
</reference>
<dbReference type="Proteomes" id="UP000217726">
    <property type="component" value="Unassembled WGS sequence"/>
</dbReference>
<gene>
    <name evidence="2" type="ORF">C7960_1328</name>
    <name evidence="1" type="ORF">SAMN06295989_11351</name>
</gene>
<keyword evidence="3" id="KW-1185">Reference proteome</keyword>
<reference evidence="1" key="2">
    <citation type="submission" date="2017-09" db="EMBL/GenBank/DDBJ databases">
        <authorList>
            <person name="Ehlers B."/>
            <person name="Leendertz F.H."/>
        </authorList>
    </citation>
    <scope>NUCLEOTIDE SEQUENCE [LARGE SCALE GENOMIC DNA]</scope>
    <source>
        <strain evidence="1">WG-1MB</strain>
    </source>
</reference>
<evidence type="ECO:0000313" key="2">
    <source>
        <dbReference type="EMBL" id="TCL12113.1"/>
    </source>
</evidence>
<sequence length="140" mass="16315">MRFLIYNLNPVTYLQKPKCLEFIPNNPHAKYFSMLMQSHNLILRWKTAIIVEYDLLFSCLCNALFSPECKFFNFLYIQSRIDVPPRTVDSITGALLSSFMIFSLSLFEFMHCAAMIIRTAVPNFLVNVSRFIKKTNQVIS</sequence>
<evidence type="ECO:0000313" key="3">
    <source>
        <dbReference type="Proteomes" id="UP000217726"/>
    </source>
</evidence>
<evidence type="ECO:0000313" key="4">
    <source>
        <dbReference type="Proteomes" id="UP000295404"/>
    </source>
</evidence>
<dbReference type="EMBL" id="SMMS01000001">
    <property type="protein sequence ID" value="TCL12113.1"/>
    <property type="molecule type" value="Genomic_DNA"/>
</dbReference>
<organism evidence="1 3">
    <name type="scientific">Methanohalophilus euhalobius</name>
    <dbReference type="NCBI Taxonomy" id="51203"/>
    <lineage>
        <taxon>Archaea</taxon>
        <taxon>Methanobacteriati</taxon>
        <taxon>Methanobacteriota</taxon>
        <taxon>Stenosarchaea group</taxon>
        <taxon>Methanomicrobia</taxon>
        <taxon>Methanosarcinales</taxon>
        <taxon>Methanosarcinaceae</taxon>
        <taxon>Methanohalophilus</taxon>
    </lineage>
</organism>
<proteinExistence type="predicted"/>